<dbReference type="EMBL" id="FOBH01000003">
    <property type="protein sequence ID" value="SEK78441.1"/>
    <property type="molecule type" value="Genomic_DNA"/>
</dbReference>
<protein>
    <submittedName>
        <fullName evidence="1">Uncharacterized protein</fullName>
    </submittedName>
</protein>
<accession>A0A1H7JUN9</accession>
<name>A0A1H7JUN9_9PROT</name>
<dbReference type="STRING" id="1233.SAMN05216387_10313"/>
<evidence type="ECO:0000313" key="1">
    <source>
        <dbReference type="EMBL" id="SEK78441.1"/>
    </source>
</evidence>
<sequence>MRKLSLIFIGCFFAILLALVVMLSLAIEESPRVDRVVVLTPEDVARAKRIVDAHRYLVRPGMLAVARIAPADADLAANYLAHRFGKGSARVTVVDHRATINLSLPVALTPLAATNGYLNLKATLAETGSLPRLRSVHIGKLSLPDPLTDIIAFQLEHWLRRSPEYRAGFDALRQVKISRNELAVVYRWTGGFPRFSREVKSSIIGEMERERLLHYQALLAAHTRQNGTTVSLAKILPPLMREAAGRSVTGDVLAENRAVILIASFHVLGISLERILPDAASWPRSMPQQVTVDGRDDFAKHFMVSAAIAAYADTALSDVIGLYKEIEDSRGGSGFSFNDIAADRAGTKFGEKAVASEDSAQALQRRVASGLEDGDLMPIWSDLPEFMPEAEFKQRFGGIDAPAYRAMMQKIEQRVAALGVLH</sequence>
<dbReference type="AlphaFoldDB" id="A0A1H7JUN9"/>
<dbReference type="Proteomes" id="UP000198620">
    <property type="component" value="Unassembled WGS sequence"/>
</dbReference>
<proteinExistence type="predicted"/>
<organism evidence="1 2">
    <name type="scientific">Nitrosovibrio tenuis</name>
    <dbReference type="NCBI Taxonomy" id="1233"/>
    <lineage>
        <taxon>Bacteria</taxon>
        <taxon>Pseudomonadati</taxon>
        <taxon>Pseudomonadota</taxon>
        <taxon>Betaproteobacteria</taxon>
        <taxon>Nitrosomonadales</taxon>
        <taxon>Nitrosomonadaceae</taxon>
        <taxon>Nitrosovibrio</taxon>
    </lineage>
</organism>
<keyword evidence="2" id="KW-1185">Reference proteome</keyword>
<evidence type="ECO:0000313" key="2">
    <source>
        <dbReference type="Proteomes" id="UP000198620"/>
    </source>
</evidence>
<dbReference type="OrthoDB" id="9997at2"/>
<dbReference type="RefSeq" id="WP_090827779.1">
    <property type="nucleotide sequence ID" value="NZ_FOBH01000003.1"/>
</dbReference>
<reference evidence="1 2" key="1">
    <citation type="submission" date="2016-10" db="EMBL/GenBank/DDBJ databases">
        <authorList>
            <person name="de Groot N.N."/>
        </authorList>
    </citation>
    <scope>NUCLEOTIDE SEQUENCE [LARGE SCALE GENOMIC DNA]</scope>
    <source>
        <strain evidence="1 2">Nv1</strain>
    </source>
</reference>
<gene>
    <name evidence="1" type="ORF">SAMN05216387_10313</name>
</gene>